<comment type="caution">
    <text evidence="1">The sequence shown here is derived from an EMBL/GenBank/DDBJ whole genome shotgun (WGS) entry which is preliminary data.</text>
</comment>
<evidence type="ECO:0000313" key="2">
    <source>
        <dbReference type="Proteomes" id="UP001595075"/>
    </source>
</evidence>
<name>A0ABR4CAF9_9HELO</name>
<dbReference type="Proteomes" id="UP001595075">
    <property type="component" value="Unassembled WGS sequence"/>
</dbReference>
<reference evidence="1 2" key="1">
    <citation type="journal article" date="2024" name="Commun. Biol.">
        <title>Comparative genomic analysis of thermophilic fungi reveals convergent evolutionary adaptations and gene losses.</title>
        <authorList>
            <person name="Steindorff A.S."/>
            <person name="Aguilar-Pontes M.V."/>
            <person name="Robinson A.J."/>
            <person name="Andreopoulos B."/>
            <person name="LaButti K."/>
            <person name="Kuo A."/>
            <person name="Mondo S."/>
            <person name="Riley R."/>
            <person name="Otillar R."/>
            <person name="Haridas S."/>
            <person name="Lipzen A."/>
            <person name="Grimwood J."/>
            <person name="Schmutz J."/>
            <person name="Clum A."/>
            <person name="Reid I.D."/>
            <person name="Moisan M.C."/>
            <person name="Butler G."/>
            <person name="Nguyen T.T.M."/>
            <person name="Dewar K."/>
            <person name="Conant G."/>
            <person name="Drula E."/>
            <person name="Henrissat B."/>
            <person name="Hansel C."/>
            <person name="Singer S."/>
            <person name="Hutchinson M.I."/>
            <person name="de Vries R.P."/>
            <person name="Natvig D.O."/>
            <person name="Powell A.J."/>
            <person name="Tsang A."/>
            <person name="Grigoriev I.V."/>
        </authorList>
    </citation>
    <scope>NUCLEOTIDE SEQUENCE [LARGE SCALE GENOMIC DNA]</scope>
    <source>
        <strain evidence="1 2">CBS 494.80</strain>
    </source>
</reference>
<accession>A0ABR4CAF9</accession>
<evidence type="ECO:0000313" key="1">
    <source>
        <dbReference type="EMBL" id="KAL2066911.1"/>
    </source>
</evidence>
<dbReference type="EMBL" id="JAZHXI010000010">
    <property type="protein sequence ID" value="KAL2066911.1"/>
    <property type="molecule type" value="Genomic_DNA"/>
</dbReference>
<organism evidence="1 2">
    <name type="scientific">Oculimacula yallundae</name>
    <dbReference type="NCBI Taxonomy" id="86028"/>
    <lineage>
        <taxon>Eukaryota</taxon>
        <taxon>Fungi</taxon>
        <taxon>Dikarya</taxon>
        <taxon>Ascomycota</taxon>
        <taxon>Pezizomycotina</taxon>
        <taxon>Leotiomycetes</taxon>
        <taxon>Helotiales</taxon>
        <taxon>Ploettnerulaceae</taxon>
        <taxon>Oculimacula</taxon>
    </lineage>
</organism>
<gene>
    <name evidence="1" type="ORF">VTL71DRAFT_1335</name>
</gene>
<sequence length="251" mass="28716">MTVQGSNISGLWGEDTPELLDLGDSPTICLIQSMIDRKRDQLIMKAEDVAAIASRNAWINFSGVRHFALQHEGGYPSMDLCLDIIDQNRSLKTFSLIIDQKEQIHRERSWNANSMSLLKIDTTLANLVPLRTNTGIESATALVVKYVRDANNIRRYLYKGHSERSKGLPVGIVFEVQLLAEVEREETCKLHNHIWLDPTQPRYWNFALTTENPYYDLSVQENVVDLQIFDLGLRARCRFDGTLVTQDDRYS</sequence>
<protein>
    <submittedName>
        <fullName evidence="1">Uncharacterized protein</fullName>
    </submittedName>
</protein>
<proteinExistence type="predicted"/>
<keyword evidence="2" id="KW-1185">Reference proteome</keyword>